<comment type="subcellular location">
    <subcellularLocation>
        <location evidence="1">Cell inner membrane</location>
        <topology evidence="1">Single-pass membrane protein</topology>
    </subcellularLocation>
</comment>
<dbReference type="Proteomes" id="UP001161422">
    <property type="component" value="Unassembled WGS sequence"/>
</dbReference>
<evidence type="ECO:0000256" key="1">
    <source>
        <dbReference type="ARBA" id="ARBA00004377"/>
    </source>
</evidence>
<accession>A0AA37VUV3</accession>
<organism evidence="10 11">
    <name type="scientific">Paraferrimonas sedimenticola</name>
    <dbReference type="NCBI Taxonomy" id="375674"/>
    <lineage>
        <taxon>Bacteria</taxon>
        <taxon>Pseudomonadati</taxon>
        <taxon>Pseudomonadota</taxon>
        <taxon>Gammaproteobacteria</taxon>
        <taxon>Alteromonadales</taxon>
        <taxon>Ferrimonadaceae</taxon>
        <taxon>Paraferrimonas</taxon>
    </lineage>
</organism>
<evidence type="ECO:0000256" key="7">
    <source>
        <dbReference type="ARBA" id="ARBA00022989"/>
    </source>
</evidence>
<dbReference type="NCBIfam" id="TIGR02532">
    <property type="entry name" value="IV_pilin_GFxxxE"/>
    <property type="match status" value="1"/>
</dbReference>
<dbReference type="GO" id="GO:0015628">
    <property type="term" value="P:protein secretion by the type II secretion system"/>
    <property type="evidence" value="ECO:0007669"/>
    <property type="project" value="InterPro"/>
</dbReference>
<dbReference type="GO" id="GO:0005886">
    <property type="term" value="C:plasma membrane"/>
    <property type="evidence" value="ECO:0007669"/>
    <property type="project" value="UniProtKB-SubCell"/>
</dbReference>
<protein>
    <recommendedName>
        <fullName evidence="2">Type II secretion system protein H</fullName>
    </recommendedName>
    <alternativeName>
        <fullName evidence="9">General secretion pathway protein H</fullName>
    </alternativeName>
</protein>
<gene>
    <name evidence="10" type="primary">gspH</name>
    <name evidence="10" type="ORF">GCM10007895_12270</name>
</gene>
<dbReference type="EMBL" id="BSNC01000003">
    <property type="protein sequence ID" value="GLP95921.1"/>
    <property type="molecule type" value="Genomic_DNA"/>
</dbReference>
<evidence type="ECO:0000256" key="4">
    <source>
        <dbReference type="ARBA" id="ARBA00022481"/>
    </source>
</evidence>
<dbReference type="NCBIfam" id="TIGR01708">
    <property type="entry name" value="typeII_sec_gspH"/>
    <property type="match status" value="1"/>
</dbReference>
<keyword evidence="11" id="KW-1185">Reference proteome</keyword>
<keyword evidence="3" id="KW-1003">Cell membrane</keyword>
<evidence type="ECO:0000313" key="10">
    <source>
        <dbReference type="EMBL" id="GLP95921.1"/>
    </source>
</evidence>
<proteinExistence type="predicted"/>
<dbReference type="InterPro" id="IPR002416">
    <property type="entry name" value="T2SS_protein-GspH"/>
</dbReference>
<keyword evidence="7" id="KW-1133">Transmembrane helix</keyword>
<dbReference type="InterPro" id="IPR045584">
    <property type="entry name" value="Pilin-like"/>
</dbReference>
<dbReference type="RefSeq" id="WP_095506487.1">
    <property type="nucleotide sequence ID" value="NZ_BSNC01000003.1"/>
</dbReference>
<keyword evidence="5" id="KW-0997">Cell inner membrane</keyword>
<dbReference type="PRINTS" id="PR00885">
    <property type="entry name" value="BCTERIALGSPH"/>
</dbReference>
<evidence type="ECO:0000256" key="8">
    <source>
        <dbReference type="ARBA" id="ARBA00023136"/>
    </source>
</evidence>
<sequence length="217" mass="24853">MTARRQQGFTLLEVMLVALLMGLAAAAVVLSINNDPVKDQLSKQARKFVAVTEMALQEVTLSGRWAGIVVEDDHYYFVVYDDEIQQATESEQAAKERRTKSNRPKWIPITHKRQFQKRYLEQGMEFELTVDGLPLKQDEDESESWFDEPFAEVESTLTKKFPEPQVMLFPSGEISAFELLLTAKNDQNEDIEVMVISDSLGRMKILETEQDFIEADL</sequence>
<dbReference type="AlphaFoldDB" id="A0AA37VUV3"/>
<dbReference type="PROSITE" id="PS00409">
    <property type="entry name" value="PROKAR_NTER_METHYL"/>
    <property type="match status" value="1"/>
</dbReference>
<evidence type="ECO:0000256" key="9">
    <source>
        <dbReference type="ARBA" id="ARBA00030775"/>
    </source>
</evidence>
<dbReference type="GO" id="GO:0015627">
    <property type="term" value="C:type II protein secretion system complex"/>
    <property type="evidence" value="ECO:0007669"/>
    <property type="project" value="InterPro"/>
</dbReference>
<dbReference type="SUPFAM" id="SSF54523">
    <property type="entry name" value="Pili subunits"/>
    <property type="match status" value="1"/>
</dbReference>
<evidence type="ECO:0000256" key="2">
    <source>
        <dbReference type="ARBA" id="ARBA00021549"/>
    </source>
</evidence>
<dbReference type="Pfam" id="PF07963">
    <property type="entry name" value="N_methyl"/>
    <property type="match status" value="1"/>
</dbReference>
<evidence type="ECO:0000313" key="11">
    <source>
        <dbReference type="Proteomes" id="UP001161422"/>
    </source>
</evidence>
<dbReference type="InterPro" id="IPR049875">
    <property type="entry name" value="TypeII_GspH"/>
</dbReference>
<dbReference type="Gene3D" id="3.55.40.10">
    <property type="entry name" value="minor pseudopilin epsh domain"/>
    <property type="match status" value="1"/>
</dbReference>
<reference evidence="10" key="2">
    <citation type="submission" date="2023-01" db="EMBL/GenBank/DDBJ databases">
        <title>Draft genome sequence of Paraferrimonas sedimenticola strain NBRC 101628.</title>
        <authorList>
            <person name="Sun Q."/>
            <person name="Mori K."/>
        </authorList>
    </citation>
    <scope>NUCLEOTIDE SEQUENCE</scope>
    <source>
        <strain evidence="10">NBRC 101628</strain>
    </source>
</reference>
<keyword evidence="4" id="KW-0488">Methylation</keyword>
<comment type="caution">
    <text evidence="10">The sequence shown here is derived from an EMBL/GenBank/DDBJ whole genome shotgun (WGS) entry which is preliminary data.</text>
</comment>
<evidence type="ECO:0000256" key="5">
    <source>
        <dbReference type="ARBA" id="ARBA00022519"/>
    </source>
</evidence>
<name>A0AA37VUV3_9GAMM</name>
<evidence type="ECO:0000256" key="3">
    <source>
        <dbReference type="ARBA" id="ARBA00022475"/>
    </source>
</evidence>
<dbReference type="InterPro" id="IPR012902">
    <property type="entry name" value="N_methyl_site"/>
</dbReference>
<reference evidence="10" key="1">
    <citation type="journal article" date="2014" name="Int. J. Syst. Evol. Microbiol.">
        <title>Complete genome sequence of Corynebacterium casei LMG S-19264T (=DSM 44701T), isolated from a smear-ripened cheese.</title>
        <authorList>
            <consortium name="US DOE Joint Genome Institute (JGI-PGF)"/>
            <person name="Walter F."/>
            <person name="Albersmeier A."/>
            <person name="Kalinowski J."/>
            <person name="Ruckert C."/>
        </authorList>
    </citation>
    <scope>NUCLEOTIDE SEQUENCE</scope>
    <source>
        <strain evidence="10">NBRC 101628</strain>
    </source>
</reference>
<keyword evidence="6" id="KW-0812">Transmembrane</keyword>
<evidence type="ECO:0000256" key="6">
    <source>
        <dbReference type="ARBA" id="ARBA00022692"/>
    </source>
</evidence>
<keyword evidence="8" id="KW-0472">Membrane</keyword>